<evidence type="ECO:0000256" key="2">
    <source>
        <dbReference type="SAM" id="MobiDB-lite"/>
    </source>
</evidence>
<feature type="compositionally biased region" description="Basic residues" evidence="2">
    <location>
        <begin position="551"/>
        <end position="574"/>
    </location>
</feature>
<feature type="region of interest" description="Disordered" evidence="2">
    <location>
        <begin position="549"/>
        <end position="655"/>
    </location>
</feature>
<feature type="region of interest" description="Disordered" evidence="2">
    <location>
        <begin position="680"/>
        <end position="706"/>
    </location>
</feature>
<evidence type="ECO:0000313" key="3">
    <source>
        <dbReference type="EMBL" id="KAK3281211.1"/>
    </source>
</evidence>
<evidence type="ECO:0000313" key="4">
    <source>
        <dbReference type="Proteomes" id="UP001190700"/>
    </source>
</evidence>
<feature type="compositionally biased region" description="Basic and acidic residues" evidence="2">
    <location>
        <begin position="639"/>
        <end position="654"/>
    </location>
</feature>
<dbReference type="EMBL" id="LGRX02003956">
    <property type="protein sequence ID" value="KAK3281211.1"/>
    <property type="molecule type" value="Genomic_DNA"/>
</dbReference>
<dbReference type="GO" id="GO:0005930">
    <property type="term" value="C:axoneme"/>
    <property type="evidence" value="ECO:0007669"/>
    <property type="project" value="UniProtKB-SubCell"/>
</dbReference>
<dbReference type="AlphaFoldDB" id="A0AAE0GPK0"/>
<dbReference type="Gene3D" id="3.80.10.10">
    <property type="entry name" value="Ribonuclease Inhibitor"/>
    <property type="match status" value="2"/>
</dbReference>
<keyword evidence="4" id="KW-1185">Reference proteome</keyword>
<feature type="compositionally biased region" description="Low complexity" evidence="2">
    <location>
        <begin position="628"/>
        <end position="638"/>
    </location>
</feature>
<feature type="compositionally biased region" description="Basic and acidic residues" evidence="2">
    <location>
        <begin position="575"/>
        <end position="591"/>
    </location>
</feature>
<feature type="compositionally biased region" description="Basic and acidic residues" evidence="2">
    <location>
        <begin position="694"/>
        <end position="706"/>
    </location>
</feature>
<comment type="subcellular location">
    <subcellularLocation>
        <location evidence="1">Cytoplasm</location>
        <location evidence="1">Cytoskeleton</location>
        <location evidence="1">Cilium axoneme</location>
    </subcellularLocation>
</comment>
<reference evidence="3 4" key="1">
    <citation type="journal article" date="2015" name="Genome Biol. Evol.">
        <title>Comparative Genomics of a Bacterivorous Green Alga Reveals Evolutionary Causalities and Consequences of Phago-Mixotrophic Mode of Nutrition.</title>
        <authorList>
            <person name="Burns J.A."/>
            <person name="Paasch A."/>
            <person name="Narechania A."/>
            <person name="Kim E."/>
        </authorList>
    </citation>
    <scope>NUCLEOTIDE SEQUENCE [LARGE SCALE GENOMIC DNA]</scope>
    <source>
        <strain evidence="3 4">PLY_AMNH</strain>
    </source>
</reference>
<name>A0AAE0GPK0_9CHLO</name>
<feature type="compositionally biased region" description="Polar residues" evidence="2">
    <location>
        <begin position="612"/>
        <end position="622"/>
    </location>
</feature>
<comment type="caution">
    <text evidence="3">The sequence shown here is derived from an EMBL/GenBank/DDBJ whole genome shotgun (WGS) entry which is preliminary data.</text>
</comment>
<dbReference type="SMART" id="SM00368">
    <property type="entry name" value="LRR_RI"/>
    <property type="match status" value="3"/>
</dbReference>
<dbReference type="SUPFAM" id="SSF52047">
    <property type="entry name" value="RNI-like"/>
    <property type="match status" value="1"/>
</dbReference>
<proteinExistence type="predicted"/>
<protein>
    <submittedName>
        <fullName evidence="3">Uncharacterized protein</fullName>
    </submittedName>
</protein>
<gene>
    <name evidence="3" type="ORF">CYMTET_10986</name>
</gene>
<evidence type="ECO:0000256" key="1">
    <source>
        <dbReference type="ARBA" id="ARBA00004430"/>
    </source>
</evidence>
<organism evidence="3 4">
    <name type="scientific">Cymbomonas tetramitiformis</name>
    <dbReference type="NCBI Taxonomy" id="36881"/>
    <lineage>
        <taxon>Eukaryota</taxon>
        <taxon>Viridiplantae</taxon>
        <taxon>Chlorophyta</taxon>
        <taxon>Pyramimonadophyceae</taxon>
        <taxon>Pyramimonadales</taxon>
        <taxon>Pyramimonadaceae</taxon>
        <taxon>Cymbomonas</taxon>
    </lineage>
</organism>
<sequence length="723" mass="78730">MPAPRKGVAWGRGDRKGRTVAETVHGWPSTLRDIRSVPRQNIQNSKTVDDGTFDHVLISDPGEESYAHEGGPAKALNVNGHRRVRNMEDSLLRQLSTGVCELNLKYVSPDEVLVLAEAIERTPDLQQLRLQVHERVYSSPEQARIHKKQRGKRQHEAIMEVSETLQSNRICKPFSRALGAMLQGSRFLTELELGATPGALGLTYIARGIATTHSLRQLSFGGSKMGDACFALLVDALAVNRSITKLTLYGCDLTDASALGLSKVIKAHAARRTVEGWQDTLRLYAADGSSIAPSAALVRPIQDDPVSLIGGYEELDLSYNLFTDATVKVLCGAVRMDFRMQVLGLSGNRLTTASATAWQGIMAEHSTLRIVDLRSNKAMDPSMQIVRSSRPLQAPTSTRGKAQIQHAASEVHVPSSVRQPGILAEQHTEEKENIGPNMNDENINDEQSGLATIVPPALSATGDGLHDDESHPLQGSVCVRASSSRMSLDRSSGGASLASIQRADRDDRAVIENLRDAWQREAEAHAAAKQAMQALSRENRLLMRGQQGVRYTKKTTSQRRKGAKMKAGPRRGRRWREQGEDALTKAQELMRRAVSPLNTPRGRYSEHDAAMRSSQSPLQSVRTSRDNVLSGSVSGLASSHDKAASERGSSKDGGDTALVGSLVASLGQLESVLDSLTSVAEKNHQRPKALQTSRPREPVLEEDGRGKVARDVADQLLNIFELG</sequence>
<accession>A0AAE0GPK0</accession>
<dbReference type="PANTHER" id="PTHR24110:SF3">
    <property type="entry name" value="CENTROSOMAL PROTEIN OF 78 KDA"/>
    <property type="match status" value="1"/>
</dbReference>
<dbReference type="PANTHER" id="PTHR24110">
    <property type="entry name" value="CENTROSOMAL PROTEIN OF 78 KDA"/>
    <property type="match status" value="1"/>
</dbReference>
<dbReference type="Proteomes" id="UP001190700">
    <property type="component" value="Unassembled WGS sequence"/>
</dbReference>
<dbReference type="InterPro" id="IPR032675">
    <property type="entry name" value="LRR_dom_sf"/>
</dbReference>